<feature type="compositionally biased region" description="Polar residues" evidence="1">
    <location>
        <begin position="40"/>
        <end position="53"/>
    </location>
</feature>
<protein>
    <recommendedName>
        <fullName evidence="4">PGF-CTERM protein</fullName>
    </recommendedName>
</protein>
<keyword evidence="3" id="KW-1185">Reference proteome</keyword>
<organism evidence="2 3">
    <name type="scientific">Halopiger aswanensis</name>
    <dbReference type="NCBI Taxonomy" id="148449"/>
    <lineage>
        <taxon>Archaea</taxon>
        <taxon>Methanobacteriati</taxon>
        <taxon>Methanobacteriota</taxon>
        <taxon>Stenosarchaea group</taxon>
        <taxon>Halobacteria</taxon>
        <taxon>Halobacteriales</taxon>
        <taxon>Natrialbaceae</taxon>
        <taxon>Halopiger</taxon>
    </lineage>
</organism>
<name>A0A3R7GFB1_9EURY</name>
<evidence type="ECO:0000313" key="2">
    <source>
        <dbReference type="EMBL" id="RKD88578.1"/>
    </source>
</evidence>
<reference evidence="2 3" key="1">
    <citation type="submission" date="2018-09" db="EMBL/GenBank/DDBJ databases">
        <title>Genomic Encyclopedia of Archaeal and Bacterial Type Strains, Phase II (KMG-II): from individual species to whole genera.</title>
        <authorList>
            <person name="Goeker M."/>
        </authorList>
    </citation>
    <scope>NUCLEOTIDE SEQUENCE [LARGE SCALE GENOMIC DNA]</scope>
    <source>
        <strain evidence="2 3">DSM 13151</strain>
    </source>
</reference>
<accession>A0A3R7GFB1</accession>
<dbReference type="EMBL" id="RAPO01000005">
    <property type="protein sequence ID" value="RKD88578.1"/>
    <property type="molecule type" value="Genomic_DNA"/>
</dbReference>
<feature type="region of interest" description="Disordered" evidence="1">
    <location>
        <begin position="38"/>
        <end position="71"/>
    </location>
</feature>
<gene>
    <name evidence="2" type="ORF">ATJ93_4236</name>
</gene>
<evidence type="ECO:0008006" key="4">
    <source>
        <dbReference type="Google" id="ProtNLM"/>
    </source>
</evidence>
<feature type="compositionally biased region" description="Low complexity" evidence="1">
    <location>
        <begin position="293"/>
        <end position="302"/>
    </location>
</feature>
<proteinExistence type="predicted"/>
<dbReference type="OrthoDB" id="170617at2157"/>
<sequence length="334" mass="35270">MTGIRPQSTRSVLAIAFLVAFGTALVVGPVTGAVGGDTGDASSAGTSLDTNTVVAPPETNVSEPAYEQPAPEPGDPYYEAADSEGNWISYSNPRDGYRSPYLGDGSGKICVTVLNEAGDPVVGESIPNTTVTIPTGDRLSWHSNADPMTVEYPLTDNYEWPLDADQFGTSPDLPQGDGYMDSHCIEFHGHPEGATVDYGEVQIEGDHADDVELVGYVEQPNDDWNTDVDPIATAESYEAVGGNWTYQSEKHERLHGQVVVVLQLDAAEGYDGGNDNDDTEPDTERDDEDDSGANESSASAANESERNDSDGTSGFGPVAALVALSVLAFAARGR</sequence>
<feature type="compositionally biased region" description="Acidic residues" evidence="1">
    <location>
        <begin position="274"/>
        <end position="292"/>
    </location>
</feature>
<feature type="region of interest" description="Disordered" evidence="1">
    <location>
        <begin position="267"/>
        <end position="315"/>
    </location>
</feature>
<comment type="caution">
    <text evidence="2">The sequence shown here is derived from an EMBL/GenBank/DDBJ whole genome shotgun (WGS) entry which is preliminary data.</text>
</comment>
<evidence type="ECO:0000256" key="1">
    <source>
        <dbReference type="SAM" id="MobiDB-lite"/>
    </source>
</evidence>
<dbReference type="AlphaFoldDB" id="A0A3R7GFB1"/>
<dbReference type="Proteomes" id="UP000283805">
    <property type="component" value="Unassembled WGS sequence"/>
</dbReference>
<evidence type="ECO:0000313" key="3">
    <source>
        <dbReference type="Proteomes" id="UP000283805"/>
    </source>
</evidence>